<evidence type="ECO:0000256" key="2">
    <source>
        <dbReference type="ARBA" id="ARBA00022448"/>
    </source>
</evidence>
<evidence type="ECO:0000256" key="4">
    <source>
        <dbReference type="SAM" id="MobiDB-lite"/>
    </source>
</evidence>
<comment type="caution">
    <text evidence="7">The sequence shown here is derived from an EMBL/GenBank/DDBJ whole genome shotgun (WGS) entry which is preliminary data.</text>
</comment>
<evidence type="ECO:0000313" key="7">
    <source>
        <dbReference type="EMBL" id="MFC0314833.1"/>
    </source>
</evidence>
<name>A0ABV6HA77_9ACTN</name>
<reference evidence="7 8" key="1">
    <citation type="submission" date="2024-09" db="EMBL/GenBank/DDBJ databases">
        <authorList>
            <person name="Sun Q."/>
            <person name="Mori K."/>
        </authorList>
    </citation>
    <scope>NUCLEOTIDE SEQUENCE [LARGE SCALE GENOMIC DNA]</scope>
    <source>
        <strain evidence="7 8">CCM 7957</strain>
    </source>
</reference>
<dbReference type="InterPro" id="IPR001638">
    <property type="entry name" value="Solute-binding_3/MltF_N"/>
</dbReference>
<dbReference type="Gene3D" id="3.40.190.10">
    <property type="entry name" value="Periplasmic binding protein-like II"/>
    <property type="match status" value="2"/>
</dbReference>
<organism evidence="7 8">
    <name type="scientific">Gordonia phosphorivorans</name>
    <dbReference type="NCBI Taxonomy" id="1056982"/>
    <lineage>
        <taxon>Bacteria</taxon>
        <taxon>Bacillati</taxon>
        <taxon>Actinomycetota</taxon>
        <taxon>Actinomycetes</taxon>
        <taxon>Mycobacteriales</taxon>
        <taxon>Gordoniaceae</taxon>
        <taxon>Gordonia</taxon>
    </lineage>
</organism>
<sequence>MTAGRRRATAVLLTALLALTGCTSDELAVNDPPTTTATLPMPPGASFGAQPPEGVDAQACEATASLRPLSPMPEPGQMPRGSTMARIAARGRLVVGTDIGSNPLSFRNPISGDIEGFDIYVAHWISEAIFGDVRVEYRILSTGDRVPALADGDVDIVVKSMSITCARRQTIEFSAPYYVAAQRILVYRNSGIETTAGLAHKTLCATRNSTAATRIQRRAPSAKLVSTNTWADCLVLMQQGQADAIVGDAPILSGIAAQDPWFRIVGDSIGTEYYGVGIPLGENDMVRFVNGVLEERRADGSWQRAYNQWLAGLGPGSPPAVAYRD</sequence>
<dbReference type="PROSITE" id="PS51257">
    <property type="entry name" value="PROKAR_LIPOPROTEIN"/>
    <property type="match status" value="1"/>
</dbReference>
<feature type="chain" id="PRO_5046712255" evidence="5">
    <location>
        <begin position="29"/>
        <end position="325"/>
    </location>
</feature>
<dbReference type="PANTHER" id="PTHR30085:SF6">
    <property type="entry name" value="ABC TRANSPORTER GLUTAMINE-BINDING PROTEIN GLNH"/>
    <property type="match status" value="1"/>
</dbReference>
<keyword evidence="2" id="KW-0813">Transport</keyword>
<dbReference type="PANTHER" id="PTHR30085">
    <property type="entry name" value="AMINO ACID ABC TRANSPORTER PERMEASE"/>
    <property type="match status" value="1"/>
</dbReference>
<protein>
    <submittedName>
        <fullName evidence="7">Glutamate ABC transporter substrate-binding protein</fullName>
    </submittedName>
</protein>
<evidence type="ECO:0000256" key="3">
    <source>
        <dbReference type="ARBA" id="ARBA00022729"/>
    </source>
</evidence>
<dbReference type="SUPFAM" id="SSF53850">
    <property type="entry name" value="Periplasmic binding protein-like II"/>
    <property type="match status" value="1"/>
</dbReference>
<dbReference type="InterPro" id="IPR051455">
    <property type="entry name" value="Bact_solute-bind_prot3"/>
</dbReference>
<dbReference type="Proteomes" id="UP001589783">
    <property type="component" value="Unassembled WGS sequence"/>
</dbReference>
<evidence type="ECO:0000256" key="1">
    <source>
        <dbReference type="ARBA" id="ARBA00010333"/>
    </source>
</evidence>
<feature type="domain" description="Solute-binding protein family 3/N-terminal" evidence="6">
    <location>
        <begin position="92"/>
        <end position="313"/>
    </location>
</feature>
<dbReference type="CDD" id="cd13690">
    <property type="entry name" value="PBP2_GluB"/>
    <property type="match status" value="1"/>
</dbReference>
<dbReference type="Pfam" id="PF00497">
    <property type="entry name" value="SBP_bac_3"/>
    <property type="match status" value="1"/>
</dbReference>
<evidence type="ECO:0000259" key="6">
    <source>
        <dbReference type="SMART" id="SM00062"/>
    </source>
</evidence>
<keyword evidence="8" id="KW-1185">Reference proteome</keyword>
<dbReference type="EMBL" id="JBHLWV010000016">
    <property type="protein sequence ID" value="MFC0314833.1"/>
    <property type="molecule type" value="Genomic_DNA"/>
</dbReference>
<feature type="region of interest" description="Disordered" evidence="4">
    <location>
        <begin position="31"/>
        <end position="54"/>
    </location>
</feature>
<evidence type="ECO:0000313" key="8">
    <source>
        <dbReference type="Proteomes" id="UP001589783"/>
    </source>
</evidence>
<feature type="signal peptide" evidence="5">
    <location>
        <begin position="1"/>
        <end position="28"/>
    </location>
</feature>
<evidence type="ECO:0000256" key="5">
    <source>
        <dbReference type="SAM" id="SignalP"/>
    </source>
</evidence>
<proteinExistence type="inferred from homology"/>
<keyword evidence="3 5" id="KW-0732">Signal</keyword>
<comment type="similarity">
    <text evidence="1">Belongs to the bacterial solute-binding protein 3 family.</text>
</comment>
<gene>
    <name evidence="7" type="ORF">ACFFJD_08210</name>
</gene>
<dbReference type="SMART" id="SM00062">
    <property type="entry name" value="PBPb"/>
    <property type="match status" value="1"/>
</dbReference>
<accession>A0ABV6HA77</accession>
<dbReference type="RefSeq" id="WP_382362945.1">
    <property type="nucleotide sequence ID" value="NZ_JBHLWV010000016.1"/>
</dbReference>